<dbReference type="Proteomes" id="UP000593564">
    <property type="component" value="Unassembled WGS sequence"/>
</dbReference>
<dbReference type="Pfam" id="PF12854">
    <property type="entry name" value="PPR_1"/>
    <property type="match status" value="1"/>
</dbReference>
<keyword evidence="3" id="KW-1185">Reference proteome</keyword>
<organism evidence="2 3">
    <name type="scientific">Camellia sinensis</name>
    <name type="common">Tea plant</name>
    <name type="synonym">Thea sinensis</name>
    <dbReference type="NCBI Taxonomy" id="4442"/>
    <lineage>
        <taxon>Eukaryota</taxon>
        <taxon>Viridiplantae</taxon>
        <taxon>Streptophyta</taxon>
        <taxon>Embryophyta</taxon>
        <taxon>Tracheophyta</taxon>
        <taxon>Spermatophyta</taxon>
        <taxon>Magnoliopsida</taxon>
        <taxon>eudicotyledons</taxon>
        <taxon>Gunneridae</taxon>
        <taxon>Pentapetalae</taxon>
        <taxon>asterids</taxon>
        <taxon>Ericales</taxon>
        <taxon>Theaceae</taxon>
        <taxon>Camellia</taxon>
    </lineage>
</organism>
<dbReference type="InterPro" id="IPR011989">
    <property type="entry name" value="ARM-like"/>
</dbReference>
<proteinExistence type="predicted"/>
<gene>
    <name evidence="2" type="ORF">HYC85_020531</name>
</gene>
<evidence type="ECO:0000256" key="1">
    <source>
        <dbReference type="ARBA" id="ARBA00022737"/>
    </source>
</evidence>
<name>A0A7J7GQ11_CAMSI</name>
<dbReference type="InterPro" id="IPR002885">
    <property type="entry name" value="PPR_rpt"/>
</dbReference>
<dbReference type="Gene3D" id="1.25.10.10">
    <property type="entry name" value="Leucine-rich Repeat Variant"/>
    <property type="match status" value="1"/>
</dbReference>
<dbReference type="Gene3D" id="1.25.40.10">
    <property type="entry name" value="Tetratricopeptide repeat domain"/>
    <property type="match status" value="1"/>
</dbReference>
<protein>
    <submittedName>
        <fullName evidence="2">Uncharacterized protein</fullName>
    </submittedName>
</protein>
<accession>A0A7J7GQ11</accession>
<comment type="caution">
    <text evidence="2">The sequence shown here is derived from an EMBL/GenBank/DDBJ whole genome shotgun (WGS) entry which is preliminary data.</text>
</comment>
<dbReference type="SUPFAM" id="SSF48371">
    <property type="entry name" value="ARM repeat"/>
    <property type="match status" value="1"/>
</dbReference>
<keyword evidence="1" id="KW-0677">Repeat</keyword>
<dbReference type="EMBL" id="JACBKZ010000009">
    <property type="protein sequence ID" value="KAF5942889.1"/>
    <property type="molecule type" value="Genomic_DNA"/>
</dbReference>
<dbReference type="InterPro" id="IPR016024">
    <property type="entry name" value="ARM-type_fold"/>
</dbReference>
<sequence length="291" mass="32449">MILVNNIVDEVLLLKGLSLNDDLQRVLSRHVDIAKGTPTLGISDQLEMPVWNCAPDVFTYCTLMDGLCKENRIDELIDMSLGENSSKVSRFSNYMRSVFEVKRDRDILILASHVLGHLARFGGAMTADEVEWQVKNALEWLHGERVEYRRFAAVLILKEMAENASTVFNVHVPEFVDAICVAFRDPTLAVGEQVVEALRACPRVIEKMLGHGSGSGRHGRPRRHEMPIPDEILTQEKGKQVDQRPTGHVYAVTTLELVQAPSVDFGTFTPDTLADLVITGVYPLSPPKHPV</sequence>
<evidence type="ECO:0000313" key="3">
    <source>
        <dbReference type="Proteomes" id="UP000593564"/>
    </source>
</evidence>
<reference evidence="2 3" key="2">
    <citation type="submission" date="2020-07" db="EMBL/GenBank/DDBJ databases">
        <title>Genome assembly of wild tea tree DASZ reveals pedigree and selection history of tea varieties.</title>
        <authorList>
            <person name="Zhang W."/>
        </authorList>
    </citation>
    <scope>NUCLEOTIDE SEQUENCE [LARGE SCALE GENOMIC DNA]</scope>
    <source>
        <strain evidence="3">cv. G240</strain>
        <tissue evidence="2">Leaf</tissue>
    </source>
</reference>
<dbReference type="AlphaFoldDB" id="A0A7J7GQ11"/>
<dbReference type="InterPro" id="IPR011990">
    <property type="entry name" value="TPR-like_helical_dom_sf"/>
</dbReference>
<evidence type="ECO:0000313" key="2">
    <source>
        <dbReference type="EMBL" id="KAF5942889.1"/>
    </source>
</evidence>
<reference evidence="3" key="1">
    <citation type="journal article" date="2020" name="Nat. Commun.">
        <title>Genome assembly of wild tea tree DASZ reveals pedigree and selection history of tea varieties.</title>
        <authorList>
            <person name="Zhang W."/>
            <person name="Zhang Y."/>
            <person name="Qiu H."/>
            <person name="Guo Y."/>
            <person name="Wan H."/>
            <person name="Zhang X."/>
            <person name="Scossa F."/>
            <person name="Alseekh S."/>
            <person name="Zhang Q."/>
            <person name="Wang P."/>
            <person name="Xu L."/>
            <person name="Schmidt M.H."/>
            <person name="Jia X."/>
            <person name="Li D."/>
            <person name="Zhu A."/>
            <person name="Guo F."/>
            <person name="Chen W."/>
            <person name="Ni D."/>
            <person name="Usadel B."/>
            <person name="Fernie A.R."/>
            <person name="Wen W."/>
        </authorList>
    </citation>
    <scope>NUCLEOTIDE SEQUENCE [LARGE SCALE GENOMIC DNA]</scope>
    <source>
        <strain evidence="3">cv. G240</strain>
    </source>
</reference>